<organism evidence="1 2">
    <name type="scientific">Lottiidibacillus patelloidae</name>
    <dbReference type="NCBI Taxonomy" id="2670334"/>
    <lineage>
        <taxon>Bacteria</taxon>
        <taxon>Bacillati</taxon>
        <taxon>Bacillota</taxon>
        <taxon>Bacilli</taxon>
        <taxon>Bacillales</taxon>
        <taxon>Bacillaceae</taxon>
        <taxon>Lottiidibacillus</taxon>
    </lineage>
</organism>
<evidence type="ECO:0000313" key="2">
    <source>
        <dbReference type="Proteomes" id="UP000217083"/>
    </source>
</evidence>
<name>A0A263BXH2_9BACI</name>
<gene>
    <name evidence="1" type="ORF">CIB95_01525</name>
</gene>
<reference evidence="2" key="1">
    <citation type="submission" date="2017-08" db="EMBL/GenBank/DDBJ databases">
        <authorList>
            <person name="Huang Z."/>
        </authorList>
    </citation>
    <scope>NUCLEOTIDE SEQUENCE [LARGE SCALE GENOMIC DNA]</scope>
    <source>
        <strain evidence="2">SA5d-4</strain>
    </source>
</reference>
<dbReference type="EMBL" id="NPIA01000001">
    <property type="protein sequence ID" value="OZM58278.1"/>
    <property type="molecule type" value="Genomic_DNA"/>
</dbReference>
<sequence length="133" mass="15209">MKKRLDVINSSVEENKLKLMIEDSLTPSDAKQLHATGSMLVDSDHLALIYILENDTDFVYLAIGNDHWEKLSSAIDEELIIELHIQTTNDELHKIELENITAEFAYLKDNIADNANYGEEMVNKFSEVFLPQK</sequence>
<dbReference type="Pfam" id="PF19785">
    <property type="entry name" value="UPF0738"/>
    <property type="match status" value="1"/>
</dbReference>
<proteinExistence type="predicted"/>
<dbReference type="Proteomes" id="UP000217083">
    <property type="component" value="Unassembled WGS sequence"/>
</dbReference>
<comment type="caution">
    <text evidence="1">The sequence shown here is derived from an EMBL/GenBank/DDBJ whole genome shotgun (WGS) entry which is preliminary data.</text>
</comment>
<protein>
    <submittedName>
        <fullName evidence="1">Uncharacterized protein</fullName>
    </submittedName>
</protein>
<reference evidence="1 2" key="2">
    <citation type="submission" date="2017-09" db="EMBL/GenBank/DDBJ databases">
        <title>Bacillus patelloidae sp. nov., isolated from the intestinal tract of a marine limpet.</title>
        <authorList>
            <person name="Liu R."/>
            <person name="Dong C."/>
            <person name="Shao Z."/>
        </authorList>
    </citation>
    <scope>NUCLEOTIDE SEQUENCE [LARGE SCALE GENOMIC DNA]</scope>
    <source>
        <strain evidence="1 2">SA5d-4</strain>
    </source>
</reference>
<dbReference type="InterPro" id="IPR020908">
    <property type="entry name" value="UPF0738"/>
</dbReference>
<evidence type="ECO:0000313" key="1">
    <source>
        <dbReference type="EMBL" id="OZM58278.1"/>
    </source>
</evidence>
<dbReference type="AlphaFoldDB" id="A0A263BXH2"/>
<keyword evidence="2" id="KW-1185">Reference proteome</keyword>
<accession>A0A263BXH2</accession>